<dbReference type="InterPro" id="IPR050925">
    <property type="entry name" value="Rhomboid_protease_S54"/>
</dbReference>
<keyword evidence="2 5" id="KW-0812">Transmembrane</keyword>
<dbReference type="PANTHER" id="PTHR43731:SF9">
    <property type="entry name" value="SLR1461 PROTEIN"/>
    <property type="match status" value="1"/>
</dbReference>
<dbReference type="Pfam" id="PF01694">
    <property type="entry name" value="Rhomboid"/>
    <property type="match status" value="1"/>
</dbReference>
<sequence>MAVLLSESNTYDDLQGEHVHFGYSFLPGTLFVALLALISLLTYLTEASLIWLGVLPRSFFGLIGVFTGPLIHSGLLHLLSNAFPLVLLSGFILFLHRPTATRVILLVYVLSGILTWFIGRQAYHIGASGVVYGLAGFLLFKGFLQQNRSSMAVSLAVLFLYSGLFYGLFPNEEHVSWEGHIAGLVAGLVAAIVYAEPNPQQADQKPIEPEVVQRHMSNTLGVHYHYFGIHYAVREEKKDKTTYSYTLNPATGAAKMPTKRAPVSSNRWKAGFNRKYD</sequence>
<dbReference type="PANTHER" id="PTHR43731">
    <property type="entry name" value="RHOMBOID PROTEASE"/>
    <property type="match status" value="1"/>
</dbReference>
<feature type="transmembrane region" description="Helical" evidence="5">
    <location>
        <begin position="20"/>
        <end position="42"/>
    </location>
</feature>
<evidence type="ECO:0000256" key="4">
    <source>
        <dbReference type="ARBA" id="ARBA00023136"/>
    </source>
</evidence>
<evidence type="ECO:0000259" key="6">
    <source>
        <dbReference type="Pfam" id="PF01694"/>
    </source>
</evidence>
<name>A0ABW6BUU5_9BACT</name>
<keyword evidence="7" id="KW-0645">Protease</keyword>
<dbReference type="GO" id="GO:0008233">
    <property type="term" value="F:peptidase activity"/>
    <property type="evidence" value="ECO:0007669"/>
    <property type="project" value="UniProtKB-KW"/>
</dbReference>
<organism evidence="7 8">
    <name type="scientific">Pontibacter toksunensis</name>
    <dbReference type="NCBI Taxonomy" id="1332631"/>
    <lineage>
        <taxon>Bacteria</taxon>
        <taxon>Pseudomonadati</taxon>
        <taxon>Bacteroidota</taxon>
        <taxon>Cytophagia</taxon>
        <taxon>Cytophagales</taxon>
        <taxon>Hymenobacteraceae</taxon>
        <taxon>Pontibacter</taxon>
    </lineage>
</organism>
<dbReference type="EMBL" id="JBHUOX010000010">
    <property type="protein sequence ID" value="MFD3001590.1"/>
    <property type="molecule type" value="Genomic_DNA"/>
</dbReference>
<feature type="transmembrane region" description="Helical" evidence="5">
    <location>
        <begin position="151"/>
        <end position="169"/>
    </location>
</feature>
<dbReference type="EC" id="3.4.21.-" evidence="7"/>
<keyword evidence="8" id="KW-1185">Reference proteome</keyword>
<evidence type="ECO:0000313" key="7">
    <source>
        <dbReference type="EMBL" id="MFD3001590.1"/>
    </source>
</evidence>
<dbReference type="RefSeq" id="WP_377485836.1">
    <property type="nucleotide sequence ID" value="NZ_JBHUOX010000010.1"/>
</dbReference>
<dbReference type="GO" id="GO:0006508">
    <property type="term" value="P:proteolysis"/>
    <property type="evidence" value="ECO:0007669"/>
    <property type="project" value="UniProtKB-KW"/>
</dbReference>
<dbReference type="InterPro" id="IPR035952">
    <property type="entry name" value="Rhomboid-like_sf"/>
</dbReference>
<feature type="domain" description="Peptidase S54 rhomboid" evidence="6">
    <location>
        <begin position="63"/>
        <end position="195"/>
    </location>
</feature>
<feature type="transmembrane region" description="Helical" evidence="5">
    <location>
        <begin position="175"/>
        <end position="195"/>
    </location>
</feature>
<dbReference type="InterPro" id="IPR022764">
    <property type="entry name" value="Peptidase_S54_rhomboid_dom"/>
</dbReference>
<evidence type="ECO:0000313" key="8">
    <source>
        <dbReference type="Proteomes" id="UP001597641"/>
    </source>
</evidence>
<keyword evidence="3 5" id="KW-1133">Transmembrane helix</keyword>
<evidence type="ECO:0000256" key="1">
    <source>
        <dbReference type="ARBA" id="ARBA00004141"/>
    </source>
</evidence>
<evidence type="ECO:0000256" key="2">
    <source>
        <dbReference type="ARBA" id="ARBA00022692"/>
    </source>
</evidence>
<evidence type="ECO:0000256" key="5">
    <source>
        <dbReference type="SAM" id="Phobius"/>
    </source>
</evidence>
<accession>A0ABW6BUU5</accession>
<dbReference type="SUPFAM" id="SSF144091">
    <property type="entry name" value="Rhomboid-like"/>
    <property type="match status" value="1"/>
</dbReference>
<proteinExistence type="predicted"/>
<feature type="transmembrane region" description="Helical" evidence="5">
    <location>
        <begin position="78"/>
        <end position="96"/>
    </location>
</feature>
<dbReference type="Gene3D" id="1.20.1540.10">
    <property type="entry name" value="Rhomboid-like"/>
    <property type="match status" value="1"/>
</dbReference>
<feature type="transmembrane region" description="Helical" evidence="5">
    <location>
        <begin position="103"/>
        <end position="119"/>
    </location>
</feature>
<evidence type="ECO:0000256" key="3">
    <source>
        <dbReference type="ARBA" id="ARBA00022989"/>
    </source>
</evidence>
<dbReference type="Proteomes" id="UP001597641">
    <property type="component" value="Unassembled WGS sequence"/>
</dbReference>
<comment type="caution">
    <text evidence="7">The sequence shown here is derived from an EMBL/GenBank/DDBJ whole genome shotgun (WGS) entry which is preliminary data.</text>
</comment>
<reference evidence="8" key="1">
    <citation type="journal article" date="2019" name="Int. J. Syst. Evol. Microbiol.">
        <title>The Global Catalogue of Microorganisms (GCM) 10K type strain sequencing project: providing services to taxonomists for standard genome sequencing and annotation.</title>
        <authorList>
            <consortium name="The Broad Institute Genomics Platform"/>
            <consortium name="The Broad Institute Genome Sequencing Center for Infectious Disease"/>
            <person name="Wu L."/>
            <person name="Ma J."/>
        </authorList>
    </citation>
    <scope>NUCLEOTIDE SEQUENCE [LARGE SCALE GENOMIC DNA]</scope>
    <source>
        <strain evidence="8">KCTC 23984</strain>
    </source>
</reference>
<gene>
    <name evidence="7" type="ORF">ACFS7Z_14560</name>
</gene>
<feature type="transmembrane region" description="Helical" evidence="5">
    <location>
        <begin position="125"/>
        <end position="144"/>
    </location>
</feature>
<keyword evidence="4 5" id="KW-0472">Membrane</keyword>
<comment type="subcellular location">
    <subcellularLocation>
        <location evidence="1">Membrane</location>
        <topology evidence="1">Multi-pass membrane protein</topology>
    </subcellularLocation>
</comment>
<protein>
    <submittedName>
        <fullName evidence="7">Rhomboid family intramembrane serine protease</fullName>
        <ecNumber evidence="7">3.4.21.-</ecNumber>
    </submittedName>
</protein>
<feature type="transmembrane region" description="Helical" evidence="5">
    <location>
        <begin position="49"/>
        <end position="72"/>
    </location>
</feature>
<keyword evidence="7" id="KW-0378">Hydrolase</keyword>